<evidence type="ECO:0000313" key="1">
    <source>
        <dbReference type="EMBL" id="KAJ8352664.1"/>
    </source>
</evidence>
<sequence length="161" mass="18074">MQGQWRTVGKMEQSIEEHMKAMSVEMDKSRPNIDQIESRMQRTLHAGTDLYKNKAAEVLQQCPFLKVPRLLLYEMELRFGQDVDANLTGFLHSSAGRNVESTKGPQHALLTSAIAEADQLKAKEMVSIKMDGCLVIGPSPDIDATLGLDCLFALYFLFQVR</sequence>
<dbReference type="Proteomes" id="UP001152622">
    <property type="component" value="Chromosome 8"/>
</dbReference>
<comment type="caution">
    <text evidence="1">The sequence shown here is derived from an EMBL/GenBank/DDBJ whole genome shotgun (WGS) entry which is preliminary data.</text>
</comment>
<dbReference type="AlphaFoldDB" id="A0A9Q1F844"/>
<name>A0A9Q1F844_SYNKA</name>
<dbReference type="OrthoDB" id="10049949at2759"/>
<keyword evidence="2" id="KW-1185">Reference proteome</keyword>
<protein>
    <submittedName>
        <fullName evidence="1">Uncharacterized protein</fullName>
    </submittedName>
</protein>
<dbReference type="EMBL" id="JAINUF010000008">
    <property type="protein sequence ID" value="KAJ8352664.1"/>
    <property type="molecule type" value="Genomic_DNA"/>
</dbReference>
<accession>A0A9Q1F844</accession>
<organism evidence="1 2">
    <name type="scientific">Synaphobranchus kaupii</name>
    <name type="common">Kaup's arrowtooth eel</name>
    <dbReference type="NCBI Taxonomy" id="118154"/>
    <lineage>
        <taxon>Eukaryota</taxon>
        <taxon>Metazoa</taxon>
        <taxon>Chordata</taxon>
        <taxon>Craniata</taxon>
        <taxon>Vertebrata</taxon>
        <taxon>Euteleostomi</taxon>
        <taxon>Actinopterygii</taxon>
        <taxon>Neopterygii</taxon>
        <taxon>Teleostei</taxon>
        <taxon>Anguilliformes</taxon>
        <taxon>Synaphobranchidae</taxon>
        <taxon>Synaphobranchus</taxon>
    </lineage>
</organism>
<proteinExistence type="predicted"/>
<gene>
    <name evidence="1" type="ORF">SKAU_G00241400</name>
</gene>
<reference evidence="1" key="1">
    <citation type="journal article" date="2023" name="Science">
        <title>Genome structures resolve the early diversification of teleost fishes.</title>
        <authorList>
            <person name="Parey E."/>
            <person name="Louis A."/>
            <person name="Montfort J."/>
            <person name="Bouchez O."/>
            <person name="Roques C."/>
            <person name="Iampietro C."/>
            <person name="Lluch J."/>
            <person name="Castinel A."/>
            <person name="Donnadieu C."/>
            <person name="Desvignes T."/>
            <person name="Floi Bucao C."/>
            <person name="Jouanno E."/>
            <person name="Wen M."/>
            <person name="Mejri S."/>
            <person name="Dirks R."/>
            <person name="Jansen H."/>
            <person name="Henkel C."/>
            <person name="Chen W.J."/>
            <person name="Zahm M."/>
            <person name="Cabau C."/>
            <person name="Klopp C."/>
            <person name="Thompson A.W."/>
            <person name="Robinson-Rechavi M."/>
            <person name="Braasch I."/>
            <person name="Lecointre G."/>
            <person name="Bobe J."/>
            <person name="Postlethwait J.H."/>
            <person name="Berthelot C."/>
            <person name="Roest Crollius H."/>
            <person name="Guiguen Y."/>
        </authorList>
    </citation>
    <scope>NUCLEOTIDE SEQUENCE</scope>
    <source>
        <strain evidence="1">WJC10195</strain>
    </source>
</reference>
<evidence type="ECO:0000313" key="2">
    <source>
        <dbReference type="Proteomes" id="UP001152622"/>
    </source>
</evidence>